<dbReference type="AlphaFoldDB" id="A0A553HPD4"/>
<dbReference type="InterPro" id="IPR050126">
    <property type="entry name" value="Ap4A_hydrolase"/>
</dbReference>
<keyword evidence="2" id="KW-0812">Transmembrane</keyword>
<sequence>MASNGHHRPRNRILILAAAIAFIFSAIFLTYMRLDPLPLTMSDIDDNAMATEKLKHDKGGGQTYPQVSTLPASHLPTNTRRLMIIGDVHGHVKSLEALLRKAEFSAARGDTVVFAGDMVNKGPDSAGVVELAIKIGAFGVRGNHEDRVLRAWEYLEAKKRAKGEGVVVSNNSDDDDDDDEEEDESGIITDAKEEEESEEVQNSGSEEGSESEKEEEDSQSILHDKKHKEKNHKKKKGKKEKKKKKKGHNKHKPHKIDIVTAKSLKPEHRTWLSRLPLILRIGDLGPRYGEVLVVHAGLVPGVPLESQDPEAVMTMRTILLPPSLSDTSHLFDDPFLHTKSDDDQLPLTTTTTQITDQSPHDDEVKESKAKHHPPKMIPSASRKGIPWAEIWTSYQQAYFSPPSLPSSPSSPSSQLLLPVRPATVVYGHDAKAGLKMRKYAFGVDSGCGNGERLTGVVFEFGEQGTLDNEEMRGKGEEGKNENGKDNDNGNGNDRDEGDDGQSTGHKARIRHRLVSVSCAEDH</sequence>
<dbReference type="Pfam" id="PF00149">
    <property type="entry name" value="Metallophos"/>
    <property type="match status" value="1"/>
</dbReference>
<keyword evidence="2" id="KW-1133">Transmembrane helix</keyword>
<evidence type="ECO:0000256" key="1">
    <source>
        <dbReference type="SAM" id="MobiDB-lite"/>
    </source>
</evidence>
<feature type="compositionally biased region" description="Basic and acidic residues" evidence="1">
    <location>
        <begin position="358"/>
        <end position="367"/>
    </location>
</feature>
<feature type="compositionally biased region" description="Basic and acidic residues" evidence="1">
    <location>
        <begin position="469"/>
        <end position="487"/>
    </location>
</feature>
<feature type="compositionally biased region" description="Acidic residues" evidence="1">
    <location>
        <begin position="207"/>
        <end position="218"/>
    </location>
</feature>
<accession>A0A553HPD4</accession>
<feature type="transmembrane region" description="Helical" evidence="2">
    <location>
        <begin position="12"/>
        <end position="32"/>
    </location>
</feature>
<dbReference type="OrthoDB" id="10267127at2759"/>
<dbReference type="Gene3D" id="3.60.21.10">
    <property type="match status" value="1"/>
</dbReference>
<dbReference type="PANTHER" id="PTHR42850">
    <property type="entry name" value="METALLOPHOSPHOESTERASE"/>
    <property type="match status" value="1"/>
</dbReference>
<feature type="region of interest" description="Disordered" evidence="1">
    <location>
        <begin position="464"/>
        <end position="522"/>
    </location>
</feature>
<feature type="compositionally biased region" description="Acidic residues" evidence="1">
    <location>
        <begin position="172"/>
        <end position="185"/>
    </location>
</feature>
<reference evidence="5" key="1">
    <citation type="submission" date="2019-06" db="EMBL/GenBank/DDBJ databases">
        <title>Draft genome sequence of the griseofulvin-producing fungus Xylaria cubensis strain G536.</title>
        <authorList>
            <person name="Mead M.E."/>
            <person name="Raja H.A."/>
            <person name="Steenwyk J.L."/>
            <person name="Knowles S.L."/>
            <person name="Oberlies N.H."/>
            <person name="Rokas A."/>
        </authorList>
    </citation>
    <scope>NUCLEOTIDE SEQUENCE [LARGE SCALE GENOMIC DNA]</scope>
    <source>
        <strain evidence="5">G536</strain>
    </source>
</reference>
<dbReference type="GO" id="GO:0000298">
    <property type="term" value="F:endopolyphosphatase activity"/>
    <property type="evidence" value="ECO:0007669"/>
    <property type="project" value="TreeGrafter"/>
</dbReference>
<evidence type="ECO:0000313" key="4">
    <source>
        <dbReference type="EMBL" id="TRX89790.1"/>
    </source>
</evidence>
<dbReference type="STRING" id="2512241.A0A553HPD4"/>
<dbReference type="InterPro" id="IPR004843">
    <property type="entry name" value="Calcineurin-like_PHP"/>
</dbReference>
<keyword evidence="2" id="KW-0472">Membrane</keyword>
<feature type="compositionally biased region" description="Basic residues" evidence="1">
    <location>
        <begin position="224"/>
        <end position="254"/>
    </location>
</feature>
<proteinExistence type="predicted"/>
<dbReference type="SUPFAM" id="SSF56300">
    <property type="entry name" value="Metallo-dependent phosphatases"/>
    <property type="match status" value="1"/>
</dbReference>
<dbReference type="GO" id="GO:0016791">
    <property type="term" value="F:phosphatase activity"/>
    <property type="evidence" value="ECO:0007669"/>
    <property type="project" value="TreeGrafter"/>
</dbReference>
<organism evidence="4 5">
    <name type="scientific">Xylaria flabelliformis</name>
    <dbReference type="NCBI Taxonomy" id="2512241"/>
    <lineage>
        <taxon>Eukaryota</taxon>
        <taxon>Fungi</taxon>
        <taxon>Dikarya</taxon>
        <taxon>Ascomycota</taxon>
        <taxon>Pezizomycotina</taxon>
        <taxon>Sordariomycetes</taxon>
        <taxon>Xylariomycetidae</taxon>
        <taxon>Xylariales</taxon>
        <taxon>Xylariaceae</taxon>
        <taxon>Xylaria</taxon>
    </lineage>
</organism>
<dbReference type="GO" id="GO:0006798">
    <property type="term" value="P:polyphosphate catabolic process"/>
    <property type="evidence" value="ECO:0007669"/>
    <property type="project" value="TreeGrafter"/>
</dbReference>
<dbReference type="InterPro" id="IPR029052">
    <property type="entry name" value="Metallo-depent_PP-like"/>
</dbReference>
<gene>
    <name evidence="4" type="ORF">FHL15_009380</name>
</gene>
<feature type="domain" description="Calcineurin-like phosphoesterase" evidence="3">
    <location>
        <begin position="81"/>
        <end position="167"/>
    </location>
</feature>
<feature type="region of interest" description="Disordered" evidence="1">
    <location>
        <begin position="340"/>
        <end position="379"/>
    </location>
</feature>
<evidence type="ECO:0000256" key="2">
    <source>
        <dbReference type="SAM" id="Phobius"/>
    </source>
</evidence>
<protein>
    <recommendedName>
        <fullName evidence="3">Calcineurin-like phosphoesterase domain-containing protein</fullName>
    </recommendedName>
</protein>
<evidence type="ECO:0000259" key="3">
    <source>
        <dbReference type="Pfam" id="PF00149"/>
    </source>
</evidence>
<dbReference type="Proteomes" id="UP000319160">
    <property type="component" value="Unassembled WGS sequence"/>
</dbReference>
<dbReference type="GO" id="GO:0005737">
    <property type="term" value="C:cytoplasm"/>
    <property type="evidence" value="ECO:0007669"/>
    <property type="project" value="TreeGrafter"/>
</dbReference>
<feature type="region of interest" description="Disordered" evidence="1">
    <location>
        <begin position="161"/>
        <end position="257"/>
    </location>
</feature>
<evidence type="ECO:0000313" key="5">
    <source>
        <dbReference type="Proteomes" id="UP000319160"/>
    </source>
</evidence>
<dbReference type="EMBL" id="VFLP01000063">
    <property type="protein sequence ID" value="TRX89790.1"/>
    <property type="molecule type" value="Genomic_DNA"/>
</dbReference>
<keyword evidence="5" id="KW-1185">Reference proteome</keyword>
<comment type="caution">
    <text evidence="4">The sequence shown here is derived from an EMBL/GenBank/DDBJ whole genome shotgun (WGS) entry which is preliminary data.</text>
</comment>
<name>A0A553HPD4_9PEZI</name>
<dbReference type="PANTHER" id="PTHR42850:SF4">
    <property type="entry name" value="ZINC-DEPENDENT ENDOPOLYPHOSPHATASE"/>
    <property type="match status" value="1"/>
</dbReference>
<feature type="compositionally biased region" description="Low complexity" evidence="1">
    <location>
        <begin position="345"/>
        <end position="357"/>
    </location>
</feature>